<evidence type="ECO:0000313" key="1">
    <source>
        <dbReference type="EMBL" id="CAH1388784.1"/>
    </source>
</evidence>
<reference evidence="1" key="1">
    <citation type="submission" date="2022-01" db="EMBL/GenBank/DDBJ databases">
        <authorList>
            <person name="King R."/>
        </authorList>
    </citation>
    <scope>NUCLEOTIDE SEQUENCE</scope>
</reference>
<dbReference type="Proteomes" id="UP001152798">
    <property type="component" value="Chromosome 1"/>
</dbReference>
<protein>
    <submittedName>
        <fullName evidence="1">Uncharacterized protein</fullName>
    </submittedName>
</protein>
<proteinExistence type="predicted"/>
<name>A0A9P0GUW9_NEZVI</name>
<dbReference type="EMBL" id="OV725077">
    <property type="protein sequence ID" value="CAH1388784.1"/>
    <property type="molecule type" value="Genomic_DNA"/>
</dbReference>
<sequence>MRKQTGNRLLGNGIYKAVVSREGSVGGLPTTNQIERDLRRHEKGCFSKCNGASVLKSHLVKVISESVA</sequence>
<dbReference type="AlphaFoldDB" id="A0A9P0GUW9"/>
<evidence type="ECO:0000313" key="2">
    <source>
        <dbReference type="Proteomes" id="UP001152798"/>
    </source>
</evidence>
<accession>A0A9P0GUW9</accession>
<gene>
    <name evidence="1" type="ORF">NEZAVI_LOCUS322</name>
</gene>
<keyword evidence="2" id="KW-1185">Reference proteome</keyword>
<organism evidence="1 2">
    <name type="scientific">Nezara viridula</name>
    <name type="common">Southern green stink bug</name>
    <name type="synonym">Cimex viridulus</name>
    <dbReference type="NCBI Taxonomy" id="85310"/>
    <lineage>
        <taxon>Eukaryota</taxon>
        <taxon>Metazoa</taxon>
        <taxon>Ecdysozoa</taxon>
        <taxon>Arthropoda</taxon>
        <taxon>Hexapoda</taxon>
        <taxon>Insecta</taxon>
        <taxon>Pterygota</taxon>
        <taxon>Neoptera</taxon>
        <taxon>Paraneoptera</taxon>
        <taxon>Hemiptera</taxon>
        <taxon>Heteroptera</taxon>
        <taxon>Panheteroptera</taxon>
        <taxon>Pentatomomorpha</taxon>
        <taxon>Pentatomoidea</taxon>
        <taxon>Pentatomidae</taxon>
        <taxon>Pentatominae</taxon>
        <taxon>Nezara</taxon>
    </lineage>
</organism>